<dbReference type="Gene3D" id="3.40.50.300">
    <property type="entry name" value="P-loop containing nucleotide triphosphate hydrolases"/>
    <property type="match status" value="1"/>
</dbReference>
<feature type="domain" description="ABC transporter" evidence="8">
    <location>
        <begin position="329"/>
        <end position="531"/>
    </location>
</feature>
<gene>
    <name evidence="9" type="ORF">SK803_26745</name>
</gene>
<dbReference type="SUPFAM" id="SSF52540">
    <property type="entry name" value="P-loop containing nucleoside triphosphate hydrolases"/>
    <property type="match status" value="1"/>
</dbReference>
<feature type="transmembrane region" description="Helical" evidence="7">
    <location>
        <begin position="21"/>
        <end position="50"/>
    </location>
</feature>
<name>A0ABU4T6R4_9PSEU</name>
<accession>A0ABU4T6R4</accession>
<evidence type="ECO:0000256" key="3">
    <source>
        <dbReference type="ARBA" id="ARBA00022741"/>
    </source>
</evidence>
<evidence type="ECO:0000256" key="7">
    <source>
        <dbReference type="SAM" id="Phobius"/>
    </source>
</evidence>
<keyword evidence="3" id="KW-0547">Nucleotide-binding</keyword>
<organism evidence="9 10">
    <name type="scientific">Lentzea miocenica</name>
    <dbReference type="NCBI Taxonomy" id="3095431"/>
    <lineage>
        <taxon>Bacteria</taxon>
        <taxon>Bacillati</taxon>
        <taxon>Actinomycetota</taxon>
        <taxon>Actinomycetes</taxon>
        <taxon>Pseudonocardiales</taxon>
        <taxon>Pseudonocardiaceae</taxon>
        <taxon>Lentzea</taxon>
    </lineage>
</organism>
<keyword evidence="10" id="KW-1185">Reference proteome</keyword>
<dbReference type="InterPro" id="IPR003593">
    <property type="entry name" value="AAA+_ATPase"/>
</dbReference>
<dbReference type="CDD" id="cd03228">
    <property type="entry name" value="ABCC_MRP_Like"/>
    <property type="match status" value="1"/>
</dbReference>
<dbReference type="GO" id="GO:0005524">
    <property type="term" value="F:ATP binding"/>
    <property type="evidence" value="ECO:0007669"/>
    <property type="project" value="UniProtKB-KW"/>
</dbReference>
<evidence type="ECO:0000256" key="5">
    <source>
        <dbReference type="ARBA" id="ARBA00022989"/>
    </source>
</evidence>
<keyword evidence="2 7" id="KW-0812">Transmembrane</keyword>
<dbReference type="RefSeq" id="WP_319968861.1">
    <property type="nucleotide sequence ID" value="NZ_JAXAVW010000023.1"/>
</dbReference>
<dbReference type="Proteomes" id="UP001285521">
    <property type="component" value="Unassembled WGS sequence"/>
</dbReference>
<dbReference type="PANTHER" id="PTHR24221">
    <property type="entry name" value="ATP-BINDING CASSETTE SUB-FAMILY B"/>
    <property type="match status" value="1"/>
</dbReference>
<evidence type="ECO:0000256" key="2">
    <source>
        <dbReference type="ARBA" id="ARBA00022692"/>
    </source>
</evidence>
<comment type="subcellular location">
    <subcellularLocation>
        <location evidence="1">Cell membrane</location>
        <topology evidence="1">Multi-pass membrane protein</topology>
    </subcellularLocation>
</comment>
<protein>
    <submittedName>
        <fullName evidence="9">ABC transporter ATP-binding protein</fullName>
    </submittedName>
</protein>
<comment type="caution">
    <text evidence="9">The sequence shown here is derived from an EMBL/GenBank/DDBJ whole genome shotgun (WGS) entry which is preliminary data.</text>
</comment>
<dbReference type="InterPro" id="IPR003439">
    <property type="entry name" value="ABC_transporter-like_ATP-bd"/>
</dbReference>
<evidence type="ECO:0000256" key="1">
    <source>
        <dbReference type="ARBA" id="ARBA00004651"/>
    </source>
</evidence>
<dbReference type="EMBL" id="JAXAVW010000023">
    <property type="protein sequence ID" value="MDX8033836.1"/>
    <property type="molecule type" value="Genomic_DNA"/>
</dbReference>
<reference evidence="9 10" key="1">
    <citation type="submission" date="2023-11" db="EMBL/GenBank/DDBJ databases">
        <title>Lentzea sokolovensis, sp. nov., Lentzea kristufkii, sp. nov., and Lentzea miocenensis, sp. nov., rare actinobacteria from Sokolov Coal Basin, Miocene lacustrine sediment, Czech Republic.</title>
        <authorList>
            <person name="Lara A."/>
            <person name="Kotroba L."/>
            <person name="Nouioui I."/>
            <person name="Neumann-Schaal M."/>
            <person name="Mast Y."/>
            <person name="Chronakova A."/>
        </authorList>
    </citation>
    <scope>NUCLEOTIDE SEQUENCE [LARGE SCALE GENOMIC DNA]</scope>
    <source>
        <strain evidence="9 10">BCCO 10_0856</strain>
    </source>
</reference>
<reference evidence="9 10" key="2">
    <citation type="submission" date="2023-11" db="EMBL/GenBank/DDBJ databases">
        <authorList>
            <person name="Lara A.C."/>
            <person name="Chronakova A."/>
        </authorList>
    </citation>
    <scope>NUCLEOTIDE SEQUENCE [LARGE SCALE GENOMIC DNA]</scope>
    <source>
        <strain evidence="9 10">BCCO 10_0856</strain>
    </source>
</reference>
<dbReference type="InterPro" id="IPR017871">
    <property type="entry name" value="ABC_transporter-like_CS"/>
</dbReference>
<evidence type="ECO:0000259" key="8">
    <source>
        <dbReference type="PROSITE" id="PS50893"/>
    </source>
</evidence>
<feature type="transmembrane region" description="Helical" evidence="7">
    <location>
        <begin position="56"/>
        <end position="77"/>
    </location>
</feature>
<evidence type="ECO:0000256" key="4">
    <source>
        <dbReference type="ARBA" id="ARBA00022840"/>
    </source>
</evidence>
<proteinExistence type="predicted"/>
<dbReference type="InterPro" id="IPR027417">
    <property type="entry name" value="P-loop_NTPase"/>
</dbReference>
<dbReference type="Pfam" id="PF00005">
    <property type="entry name" value="ABC_tran"/>
    <property type="match status" value="1"/>
</dbReference>
<dbReference type="InterPro" id="IPR039421">
    <property type="entry name" value="Type_1_exporter"/>
</dbReference>
<keyword evidence="5 7" id="KW-1133">Transmembrane helix</keyword>
<dbReference type="InterPro" id="IPR036640">
    <property type="entry name" value="ABC1_TM_sf"/>
</dbReference>
<sequence>MSGSPERVSLVRVLPLAGPRLLTALIAVGLARAVLPVAGAVLIGTGVAALLRGEDVVVPLVVLGAVLFAEHLANAAWSPVQWRAERAIDGALRDEIIELTQRPRGIAHLDDPAVTEDVGLATGGPRGFSIGQGAVGTAWLACRFAGAVAATAVLAWFSWYIALAVLGAMLAMHALLRRQWLGISAEMEARKPRLRPAAYWAKVLAGKGAAKEVRLFGLTEWLLRRFRAAAEDGMSGVWRVRGRVLRQQPVIVLLTAGGVFAALSWLGLHQLDAGRTIVFLQATWAVLAIGSMGDEAFYIAHALPGLRAVHRLRTRLDVLEEHRPEHTAIRFSGVWFAYPGGAPVLRGLSLDVRPGETLALVGFNGAGKTTLVRLLAGWYEPDRGEVHSPRISVLLQDFARFDLPLRDNVGFGEDGVDPALARAGAAGLPDGELSGGQWQRVALARALFAVERGAEVLVLDEPTAHQDVDAELALYDRIRGAGVTTLLISHRFSTVRRADRIAVLADGVISELGTHDELVARGGQYARMFALQAEAFR</sequence>
<feature type="transmembrane region" description="Helical" evidence="7">
    <location>
        <begin position="159"/>
        <end position="176"/>
    </location>
</feature>
<dbReference type="PROSITE" id="PS00211">
    <property type="entry name" value="ABC_TRANSPORTER_1"/>
    <property type="match status" value="1"/>
</dbReference>
<dbReference type="Gene3D" id="1.20.1560.10">
    <property type="entry name" value="ABC transporter type 1, transmembrane domain"/>
    <property type="match status" value="1"/>
</dbReference>
<dbReference type="PROSITE" id="PS50893">
    <property type="entry name" value="ABC_TRANSPORTER_2"/>
    <property type="match status" value="1"/>
</dbReference>
<evidence type="ECO:0000256" key="6">
    <source>
        <dbReference type="ARBA" id="ARBA00023136"/>
    </source>
</evidence>
<evidence type="ECO:0000313" key="9">
    <source>
        <dbReference type="EMBL" id="MDX8033836.1"/>
    </source>
</evidence>
<dbReference type="PANTHER" id="PTHR24221:SF654">
    <property type="entry name" value="ATP-BINDING CASSETTE SUB-FAMILY B MEMBER 6"/>
    <property type="match status" value="1"/>
</dbReference>
<keyword evidence="4 9" id="KW-0067">ATP-binding</keyword>
<keyword evidence="6 7" id="KW-0472">Membrane</keyword>
<dbReference type="SUPFAM" id="SSF90123">
    <property type="entry name" value="ABC transporter transmembrane region"/>
    <property type="match status" value="1"/>
</dbReference>
<evidence type="ECO:0000313" key="10">
    <source>
        <dbReference type="Proteomes" id="UP001285521"/>
    </source>
</evidence>
<dbReference type="SMART" id="SM00382">
    <property type="entry name" value="AAA"/>
    <property type="match status" value="1"/>
</dbReference>